<keyword evidence="1" id="KW-0812">Transmembrane</keyword>
<reference evidence="3" key="1">
    <citation type="submission" date="2016-11" db="UniProtKB">
        <authorList>
            <consortium name="WormBaseParasite"/>
        </authorList>
    </citation>
    <scope>IDENTIFICATION</scope>
    <source>
        <strain evidence="3">pt0022</strain>
    </source>
</reference>
<dbReference type="WBParaSite" id="maker-PairedContig_6327-snap-gene-0.2-mRNA-1">
    <property type="protein sequence ID" value="maker-PairedContig_6327-snap-gene-0.2-mRNA-1"/>
    <property type="gene ID" value="maker-PairedContig_6327-snap-gene-0.2"/>
</dbReference>
<protein>
    <recommendedName>
        <fullName evidence="2">Abnormal cell migration protein 18-like fibronectin type I domain-containing protein</fullName>
    </recommendedName>
</protein>
<dbReference type="AlphaFoldDB" id="A0A1I8EZ37"/>
<proteinExistence type="predicted"/>
<dbReference type="Pfam" id="PF23003">
    <property type="entry name" value="Fn1_2"/>
    <property type="match status" value="1"/>
</dbReference>
<dbReference type="STRING" id="6293.A0A1I8EZ37"/>
<name>A0A1I8EZ37_WUCBA</name>
<feature type="transmembrane region" description="Helical" evidence="1">
    <location>
        <begin position="141"/>
        <end position="160"/>
    </location>
</feature>
<keyword evidence="1" id="KW-0472">Membrane</keyword>
<feature type="domain" description="Abnormal cell migration protein 18-like fibronectin type I" evidence="2">
    <location>
        <begin position="66"/>
        <end position="121"/>
    </location>
</feature>
<sequence>MLEPKGCFTPTNNELYIGDKYVENGYEIECVLDKDGYLQFAFTACVPKQGERYKIGETWEDEQSYERYKIGETWEDEQHMYWFECKADGPYLRVEIGGCVTHDKSRRIALNEMYDFGEYTFVSRFHSFLFSLFFRPSFIHSFIHSFLFTLFFVLFFVKFFSN</sequence>
<evidence type="ECO:0000313" key="3">
    <source>
        <dbReference type="WBParaSite" id="maker-PairedContig_6327-snap-gene-0.2-mRNA-1"/>
    </source>
</evidence>
<evidence type="ECO:0000259" key="2">
    <source>
        <dbReference type="Pfam" id="PF23003"/>
    </source>
</evidence>
<keyword evidence="1" id="KW-1133">Transmembrane helix</keyword>
<organism evidence="3">
    <name type="scientific">Wuchereria bancrofti</name>
    <dbReference type="NCBI Taxonomy" id="6293"/>
    <lineage>
        <taxon>Eukaryota</taxon>
        <taxon>Metazoa</taxon>
        <taxon>Ecdysozoa</taxon>
        <taxon>Nematoda</taxon>
        <taxon>Chromadorea</taxon>
        <taxon>Rhabditida</taxon>
        <taxon>Spirurina</taxon>
        <taxon>Spiruromorpha</taxon>
        <taxon>Filarioidea</taxon>
        <taxon>Onchocercidae</taxon>
        <taxon>Wuchereria</taxon>
    </lineage>
</organism>
<accession>A0A1I8EZ37</accession>
<evidence type="ECO:0000256" key="1">
    <source>
        <dbReference type="SAM" id="Phobius"/>
    </source>
</evidence>
<dbReference type="InterPro" id="IPR055119">
    <property type="entry name" value="Mig18_Fn1"/>
</dbReference>